<evidence type="ECO:0000313" key="1">
    <source>
        <dbReference type="EMBL" id="CDM83172.1"/>
    </source>
</evidence>
<dbReference type="EMBL" id="HG670306">
    <property type="protein sequence ID" value="CDM83172.1"/>
    <property type="molecule type" value="Genomic_DNA"/>
</dbReference>
<reference evidence="1" key="1">
    <citation type="journal article" date="2014" name="Science">
        <title>Structural and functional partitioning of bread wheat chromosome 3B.</title>
        <authorList>
            <person name="Choulet F."/>
            <person name="Alberti A."/>
            <person name="Theil S."/>
            <person name="Glover N."/>
            <person name="Barbe V."/>
            <person name="Daron J."/>
            <person name="Pingault L."/>
            <person name="Sourdille P."/>
            <person name="Couloux A."/>
            <person name="Paux E."/>
            <person name="Leroy P."/>
            <person name="Mangenot S."/>
            <person name="Guilhot N."/>
            <person name="Le Gouis J."/>
            <person name="Balfourier F."/>
            <person name="Alaux M."/>
            <person name="Jamilloux V."/>
            <person name="Poulain J."/>
            <person name="Durand C."/>
            <person name="Bellec A."/>
            <person name="Gaspin C."/>
            <person name="Safar J."/>
            <person name="Dolezel J."/>
            <person name="Rogers J."/>
            <person name="Vandepoele K."/>
            <person name="Aury J.M."/>
            <person name="Mayer K."/>
            <person name="Berges H."/>
            <person name="Quesneville H."/>
            <person name="Wincker P."/>
            <person name="Feuillet C."/>
        </authorList>
    </citation>
    <scope>NUCLEOTIDE SEQUENCE</scope>
</reference>
<dbReference type="HOGENOM" id="CLU_1247296_0_0_1"/>
<sequence length="222" mass="24107">MVGTGQISGKTGLKLAAEEYCPVLEYHDGHGKAVPVGVAAPVVQPLPGLSRLGSRERPHQLRHQPRLLKVLVPFPSEEEILVDDAGSGTSSSAPALAALEHIFIRSLKGEDEGILQLLCHTPLEDKDTPCVSAPPLCVYDGSSASWCEAQVAAEWLEESYPAWAHRPGYIVHCISGYSNMRCSSWRMLSNEMKNEGFDVKYENDARICILVEGCEDGAVVSH</sequence>
<protein>
    <submittedName>
        <fullName evidence="1">Uncharacterized protein</fullName>
    </submittedName>
</protein>
<gene>
    <name evidence="1" type="ORF">TRAES_3BF068800030CFD_c1</name>
</gene>
<dbReference type="AlphaFoldDB" id="A0A077S0Y9"/>
<organism evidence="1">
    <name type="scientific">Triticum aestivum</name>
    <name type="common">Wheat</name>
    <dbReference type="NCBI Taxonomy" id="4565"/>
    <lineage>
        <taxon>Eukaryota</taxon>
        <taxon>Viridiplantae</taxon>
        <taxon>Streptophyta</taxon>
        <taxon>Embryophyta</taxon>
        <taxon>Tracheophyta</taxon>
        <taxon>Spermatophyta</taxon>
        <taxon>Magnoliopsida</taxon>
        <taxon>Liliopsida</taxon>
        <taxon>Poales</taxon>
        <taxon>Poaceae</taxon>
        <taxon>BOP clade</taxon>
        <taxon>Pooideae</taxon>
        <taxon>Triticodae</taxon>
        <taxon>Triticeae</taxon>
        <taxon>Triticinae</taxon>
        <taxon>Triticum</taxon>
    </lineage>
</organism>
<proteinExistence type="predicted"/>
<name>A0A077S0Y9_WHEAT</name>
<accession>A0A077S0Y9</accession>